<keyword evidence="8" id="KW-0547">Nucleotide-binding</keyword>
<evidence type="ECO:0000256" key="14">
    <source>
        <dbReference type="SAM" id="Coils"/>
    </source>
</evidence>
<dbReference type="Pfam" id="PF00512">
    <property type="entry name" value="HisKA"/>
    <property type="match status" value="1"/>
</dbReference>
<evidence type="ECO:0000259" key="17">
    <source>
        <dbReference type="PROSITE" id="PS50885"/>
    </source>
</evidence>
<reference evidence="18 19" key="1">
    <citation type="submission" date="2023-07" db="EMBL/GenBank/DDBJ databases">
        <title>Genomic Encyclopedia of Type Strains, Phase IV (KMG-IV): sequencing the most valuable type-strain genomes for metagenomic binning, comparative biology and taxonomic classification.</title>
        <authorList>
            <person name="Goeker M."/>
        </authorList>
    </citation>
    <scope>NUCLEOTIDE SEQUENCE [LARGE SCALE GENOMIC DNA]</scope>
    <source>
        <strain evidence="18 19">DSM 23837</strain>
    </source>
</reference>
<dbReference type="CDD" id="cd06225">
    <property type="entry name" value="HAMP"/>
    <property type="match status" value="1"/>
</dbReference>
<organism evidence="18 19">
    <name type="scientific">Bacillus chungangensis</name>
    <dbReference type="NCBI Taxonomy" id="587633"/>
    <lineage>
        <taxon>Bacteria</taxon>
        <taxon>Bacillati</taxon>
        <taxon>Bacillota</taxon>
        <taxon>Bacilli</taxon>
        <taxon>Bacillales</taxon>
        <taxon>Bacillaceae</taxon>
        <taxon>Bacillus</taxon>
    </lineage>
</organism>
<dbReference type="SUPFAM" id="SSF158472">
    <property type="entry name" value="HAMP domain-like"/>
    <property type="match status" value="1"/>
</dbReference>
<dbReference type="PRINTS" id="PR00344">
    <property type="entry name" value="BCTRLSENSOR"/>
</dbReference>
<evidence type="ECO:0000256" key="10">
    <source>
        <dbReference type="ARBA" id="ARBA00022840"/>
    </source>
</evidence>
<dbReference type="Pfam" id="PF00672">
    <property type="entry name" value="HAMP"/>
    <property type="match status" value="1"/>
</dbReference>
<keyword evidence="14" id="KW-0175">Coiled coil</keyword>
<evidence type="ECO:0000256" key="13">
    <source>
        <dbReference type="ARBA" id="ARBA00023136"/>
    </source>
</evidence>
<dbReference type="InterPro" id="IPR005467">
    <property type="entry name" value="His_kinase_dom"/>
</dbReference>
<dbReference type="SMART" id="SM00387">
    <property type="entry name" value="HATPase_c"/>
    <property type="match status" value="1"/>
</dbReference>
<dbReference type="Gene3D" id="3.30.565.10">
    <property type="entry name" value="Histidine kinase-like ATPase, C-terminal domain"/>
    <property type="match status" value="1"/>
</dbReference>
<keyword evidence="19" id="KW-1185">Reference proteome</keyword>
<evidence type="ECO:0000256" key="1">
    <source>
        <dbReference type="ARBA" id="ARBA00000085"/>
    </source>
</evidence>
<evidence type="ECO:0000313" key="18">
    <source>
        <dbReference type="EMBL" id="MDQ0176678.1"/>
    </source>
</evidence>
<feature type="domain" description="Histidine kinase" evidence="16">
    <location>
        <begin position="278"/>
        <end position="487"/>
    </location>
</feature>
<dbReference type="InterPro" id="IPR036890">
    <property type="entry name" value="HATPase_C_sf"/>
</dbReference>
<keyword evidence="9 18" id="KW-0418">Kinase</keyword>
<dbReference type="InterPro" id="IPR050398">
    <property type="entry name" value="HssS/ArlS-like"/>
</dbReference>
<accession>A0ABT9WTQ3</accession>
<evidence type="ECO:0000256" key="8">
    <source>
        <dbReference type="ARBA" id="ARBA00022741"/>
    </source>
</evidence>
<keyword evidence="6" id="KW-0808">Transferase</keyword>
<dbReference type="InterPro" id="IPR036097">
    <property type="entry name" value="HisK_dim/P_sf"/>
</dbReference>
<dbReference type="InterPro" id="IPR003660">
    <property type="entry name" value="HAMP_dom"/>
</dbReference>
<comment type="catalytic activity">
    <reaction evidence="1">
        <text>ATP + protein L-histidine = ADP + protein N-phospho-L-histidine.</text>
        <dbReference type="EC" id="2.7.13.3"/>
    </reaction>
</comment>
<evidence type="ECO:0000256" key="3">
    <source>
        <dbReference type="ARBA" id="ARBA00012438"/>
    </source>
</evidence>
<feature type="coiled-coil region" evidence="14">
    <location>
        <begin position="237"/>
        <end position="264"/>
    </location>
</feature>
<evidence type="ECO:0000256" key="6">
    <source>
        <dbReference type="ARBA" id="ARBA00022679"/>
    </source>
</evidence>
<evidence type="ECO:0000256" key="2">
    <source>
        <dbReference type="ARBA" id="ARBA00004651"/>
    </source>
</evidence>
<feature type="transmembrane region" description="Helical" evidence="15">
    <location>
        <begin position="180"/>
        <end position="203"/>
    </location>
</feature>
<keyword evidence="5" id="KW-0597">Phosphoprotein</keyword>
<dbReference type="RefSeq" id="WP_307230022.1">
    <property type="nucleotide sequence ID" value="NZ_JAUSTT010000014.1"/>
</dbReference>
<dbReference type="SUPFAM" id="SSF47384">
    <property type="entry name" value="Homodimeric domain of signal transducing histidine kinase"/>
    <property type="match status" value="1"/>
</dbReference>
<dbReference type="Gene3D" id="6.10.340.10">
    <property type="match status" value="1"/>
</dbReference>
<evidence type="ECO:0000256" key="15">
    <source>
        <dbReference type="SAM" id="Phobius"/>
    </source>
</evidence>
<dbReference type="InterPro" id="IPR004358">
    <property type="entry name" value="Sig_transdc_His_kin-like_C"/>
</dbReference>
<dbReference type="PROSITE" id="PS50109">
    <property type="entry name" value="HIS_KIN"/>
    <property type="match status" value="1"/>
</dbReference>
<dbReference type="SMART" id="SM00304">
    <property type="entry name" value="HAMP"/>
    <property type="match status" value="1"/>
</dbReference>
<sequence length="489" mass="54979">MKWSIRTKFFIGLLLLFSIAAILVLHVVKVTLQTNSEQAIEAELTKLQHTTREHIKQFMLIQPPKEDLFQEYGAIIAQQLSKLHQQSVTIYNSEGTFLNEAILVEQPILITYRSTQASPDKLESDDLALAFANKSAFTLVDVEGGKLVNFSYPLYIHDHYFGVLRFTGDYSNLFSANERILQGLTLFIICLFISVFLLSFLLISQMLKPLLRLTKATKQIAAGNYDIDVRAKTGDEIEQLINSFHDMKQEIKQQIEMIKKEKDKVLLLEKSRRTFFNNVTHELKTPLTTISGYAQIIGADNFSDQAFLQKAARNIREESDRLSDLVVEVINISKKDAAPVKTKETIDLYPFLSAICEDMSLKARKHEMSISLSGEDLMIDGVKNELKQVLINVLDNAIKYGISGETIDVAISKQTIIIQNGSPPIEKAVLEHIFEPFVHTARNAQEKGSSGLGLYICSQIISSHNGTISFAYENGIATLKITFPKLATI</sequence>
<dbReference type="PANTHER" id="PTHR45528:SF10">
    <property type="entry name" value="METHYL-ACCEPTING CHEMOTAXIS PROTEIN"/>
    <property type="match status" value="1"/>
</dbReference>
<evidence type="ECO:0000256" key="4">
    <source>
        <dbReference type="ARBA" id="ARBA00022475"/>
    </source>
</evidence>
<keyword evidence="7 15" id="KW-0812">Transmembrane</keyword>
<name>A0ABT9WTQ3_9BACI</name>
<dbReference type="InterPro" id="IPR003661">
    <property type="entry name" value="HisK_dim/P_dom"/>
</dbReference>
<evidence type="ECO:0000256" key="9">
    <source>
        <dbReference type="ARBA" id="ARBA00022777"/>
    </source>
</evidence>
<evidence type="ECO:0000256" key="7">
    <source>
        <dbReference type="ARBA" id="ARBA00022692"/>
    </source>
</evidence>
<keyword evidence="10" id="KW-0067">ATP-binding</keyword>
<dbReference type="SUPFAM" id="SSF55874">
    <property type="entry name" value="ATPase domain of HSP90 chaperone/DNA topoisomerase II/histidine kinase"/>
    <property type="match status" value="1"/>
</dbReference>
<dbReference type="CDD" id="cd00082">
    <property type="entry name" value="HisKA"/>
    <property type="match status" value="1"/>
</dbReference>
<feature type="domain" description="HAMP" evidence="17">
    <location>
        <begin position="204"/>
        <end position="256"/>
    </location>
</feature>
<evidence type="ECO:0000259" key="16">
    <source>
        <dbReference type="PROSITE" id="PS50109"/>
    </source>
</evidence>
<dbReference type="GO" id="GO:0016301">
    <property type="term" value="F:kinase activity"/>
    <property type="evidence" value="ECO:0007669"/>
    <property type="project" value="UniProtKB-KW"/>
</dbReference>
<dbReference type="PANTHER" id="PTHR45528">
    <property type="entry name" value="SENSOR HISTIDINE KINASE CPXA"/>
    <property type="match status" value="1"/>
</dbReference>
<keyword evidence="12" id="KW-0902">Two-component regulatory system</keyword>
<proteinExistence type="predicted"/>
<evidence type="ECO:0000256" key="12">
    <source>
        <dbReference type="ARBA" id="ARBA00023012"/>
    </source>
</evidence>
<evidence type="ECO:0000256" key="11">
    <source>
        <dbReference type="ARBA" id="ARBA00022989"/>
    </source>
</evidence>
<keyword evidence="11 15" id="KW-1133">Transmembrane helix</keyword>
<keyword evidence="13 15" id="KW-0472">Membrane</keyword>
<evidence type="ECO:0000256" key="5">
    <source>
        <dbReference type="ARBA" id="ARBA00022553"/>
    </source>
</evidence>
<dbReference type="EC" id="2.7.13.3" evidence="3"/>
<comment type="subcellular location">
    <subcellularLocation>
        <location evidence="2">Cell membrane</location>
        <topology evidence="2">Multi-pass membrane protein</topology>
    </subcellularLocation>
</comment>
<protein>
    <recommendedName>
        <fullName evidence="3">histidine kinase</fullName>
        <ecNumber evidence="3">2.7.13.3</ecNumber>
    </recommendedName>
</protein>
<dbReference type="SMART" id="SM00388">
    <property type="entry name" value="HisKA"/>
    <property type="match status" value="1"/>
</dbReference>
<feature type="transmembrane region" description="Helical" evidence="15">
    <location>
        <begin position="9"/>
        <end position="28"/>
    </location>
</feature>
<dbReference type="Proteomes" id="UP001223586">
    <property type="component" value="Unassembled WGS sequence"/>
</dbReference>
<dbReference type="EMBL" id="JAUSTT010000014">
    <property type="protein sequence ID" value="MDQ0176678.1"/>
    <property type="molecule type" value="Genomic_DNA"/>
</dbReference>
<dbReference type="Pfam" id="PF02518">
    <property type="entry name" value="HATPase_c"/>
    <property type="match status" value="1"/>
</dbReference>
<keyword evidence="4" id="KW-1003">Cell membrane</keyword>
<dbReference type="PROSITE" id="PS50885">
    <property type="entry name" value="HAMP"/>
    <property type="match status" value="1"/>
</dbReference>
<dbReference type="InterPro" id="IPR003594">
    <property type="entry name" value="HATPase_dom"/>
</dbReference>
<comment type="caution">
    <text evidence="18">The sequence shown here is derived from an EMBL/GenBank/DDBJ whole genome shotgun (WGS) entry which is preliminary data.</text>
</comment>
<gene>
    <name evidence="18" type="ORF">J2S08_002536</name>
</gene>
<dbReference type="Gene3D" id="1.10.287.130">
    <property type="match status" value="1"/>
</dbReference>
<evidence type="ECO:0000313" key="19">
    <source>
        <dbReference type="Proteomes" id="UP001223586"/>
    </source>
</evidence>